<accession>A0A7K8TT98</accession>
<dbReference type="PANTHER" id="PTHR35254:SF1">
    <property type="entry name" value="STIMULATED BY RETINOIC ACID GENE 8 PROTEIN HOMOLOG"/>
    <property type="match status" value="1"/>
</dbReference>
<name>A0A7K8TT98_OCEOC</name>
<feature type="compositionally biased region" description="Polar residues" evidence="1">
    <location>
        <begin position="187"/>
        <end position="196"/>
    </location>
</feature>
<comment type="caution">
    <text evidence="3">The sequence shown here is derived from an EMBL/GenBank/DDBJ whole genome shotgun (WGS) entry which is preliminary data.</text>
</comment>
<evidence type="ECO:0000313" key="3">
    <source>
        <dbReference type="EMBL" id="NXF44662.1"/>
    </source>
</evidence>
<dbReference type="OrthoDB" id="10043438at2759"/>
<dbReference type="Proteomes" id="UP000569728">
    <property type="component" value="Unassembled WGS sequence"/>
</dbReference>
<protein>
    <submittedName>
        <fullName evidence="3">STRA8 protein</fullName>
    </submittedName>
</protein>
<dbReference type="GO" id="GO:0048477">
    <property type="term" value="P:oogenesis"/>
    <property type="evidence" value="ECO:0007669"/>
    <property type="project" value="TreeGrafter"/>
</dbReference>
<dbReference type="Pfam" id="PF23175">
    <property type="entry name" value="bHLH_STRA8"/>
    <property type="match status" value="1"/>
</dbReference>
<sequence length="286" mass="33031">LQEVEPHVAKRRVSQARHRYTLARLFSDLGEAVLSQSDKSASKYQVLRKAKKSVRKLELTLGSVLKMKESFSLEDGNPCSLEEVREEYVKRHFSNHRCSLAFHYRYLYFYKHTVDLLIEHGIICAEEVPLPEVSMAISHLWQELSEERRDRILQYCSQRHFLMDPKAACQEPACTESSVRDSRGNSEEASGSSVSTPEEVMFEDAFDVAVGFLGRSETQGISNQSSTFATCTSENPEDHHRLYLQITDFLKSLFFANTQFCQEEDLQFDYETVMLRCTETFDDEDF</sequence>
<feature type="region of interest" description="Disordered" evidence="1">
    <location>
        <begin position="177"/>
        <end position="196"/>
    </location>
</feature>
<feature type="non-terminal residue" evidence="3">
    <location>
        <position position="286"/>
    </location>
</feature>
<dbReference type="InterPro" id="IPR057021">
    <property type="entry name" value="bHLH_STRA8"/>
</dbReference>
<dbReference type="GO" id="GO:0007283">
    <property type="term" value="P:spermatogenesis"/>
    <property type="evidence" value="ECO:0007669"/>
    <property type="project" value="TreeGrafter"/>
</dbReference>
<organism evidence="3 4">
    <name type="scientific">Oceanites oceanicus</name>
    <name type="common">Wilson's storm petrel</name>
    <name type="synonym">Procellaria oceanica</name>
    <dbReference type="NCBI Taxonomy" id="79653"/>
    <lineage>
        <taxon>Eukaryota</taxon>
        <taxon>Metazoa</taxon>
        <taxon>Chordata</taxon>
        <taxon>Craniata</taxon>
        <taxon>Vertebrata</taxon>
        <taxon>Euteleostomi</taxon>
        <taxon>Archelosauria</taxon>
        <taxon>Archosauria</taxon>
        <taxon>Dinosauria</taxon>
        <taxon>Saurischia</taxon>
        <taxon>Theropoda</taxon>
        <taxon>Coelurosauria</taxon>
        <taxon>Aves</taxon>
        <taxon>Neognathae</taxon>
        <taxon>Neoaves</taxon>
        <taxon>Aequornithes</taxon>
        <taxon>Procellariiformes</taxon>
        <taxon>Hydrobatidae</taxon>
        <taxon>Oceanites</taxon>
    </lineage>
</organism>
<keyword evidence="4" id="KW-1185">Reference proteome</keyword>
<dbReference type="EMBL" id="VWZA01000166">
    <property type="protein sequence ID" value="NXF44662.1"/>
    <property type="molecule type" value="Genomic_DNA"/>
</dbReference>
<dbReference type="InterPro" id="IPR033537">
    <property type="entry name" value="Stra8"/>
</dbReference>
<gene>
    <name evidence="3" type="primary">Stra8</name>
    <name evidence="3" type="ORF">OCEOCE_R13815</name>
</gene>
<evidence type="ECO:0000259" key="2">
    <source>
        <dbReference type="Pfam" id="PF23175"/>
    </source>
</evidence>
<evidence type="ECO:0000256" key="1">
    <source>
        <dbReference type="SAM" id="MobiDB-lite"/>
    </source>
</evidence>
<feature type="non-terminal residue" evidence="3">
    <location>
        <position position="1"/>
    </location>
</feature>
<dbReference type="PANTHER" id="PTHR35254">
    <property type="entry name" value="STIMULATED BY RETINOIC ACID GENE 8 PROTEIN HOMOLOG"/>
    <property type="match status" value="1"/>
</dbReference>
<dbReference type="GO" id="GO:0005634">
    <property type="term" value="C:nucleus"/>
    <property type="evidence" value="ECO:0007669"/>
    <property type="project" value="TreeGrafter"/>
</dbReference>
<dbReference type="GO" id="GO:0051321">
    <property type="term" value="P:meiotic cell cycle"/>
    <property type="evidence" value="ECO:0007669"/>
    <property type="project" value="InterPro"/>
</dbReference>
<feature type="domain" description="STRA8 bHLH" evidence="2">
    <location>
        <begin position="1"/>
        <end position="71"/>
    </location>
</feature>
<reference evidence="3 4" key="1">
    <citation type="submission" date="2019-09" db="EMBL/GenBank/DDBJ databases">
        <title>Bird 10,000 Genomes (B10K) Project - Family phase.</title>
        <authorList>
            <person name="Zhang G."/>
        </authorList>
    </citation>
    <scope>NUCLEOTIDE SEQUENCE [LARGE SCALE GENOMIC DNA]</scope>
    <source>
        <strain evidence="3">B10K-CU-031-11</strain>
        <tissue evidence="3">Muscle</tissue>
    </source>
</reference>
<proteinExistence type="predicted"/>
<evidence type="ECO:0000313" key="4">
    <source>
        <dbReference type="Proteomes" id="UP000569728"/>
    </source>
</evidence>
<dbReference type="GO" id="GO:0090427">
    <property type="term" value="P:activation of meiosis"/>
    <property type="evidence" value="ECO:0007669"/>
    <property type="project" value="TreeGrafter"/>
</dbReference>
<dbReference type="AlphaFoldDB" id="A0A7K8TT98"/>
<dbReference type="GO" id="GO:0071300">
    <property type="term" value="P:cellular response to retinoic acid"/>
    <property type="evidence" value="ECO:0007669"/>
    <property type="project" value="InterPro"/>
</dbReference>